<evidence type="ECO:0000313" key="1">
    <source>
        <dbReference type="EMBL" id="GAI20277.1"/>
    </source>
</evidence>
<accession>X1LLM9</accession>
<dbReference type="AlphaFoldDB" id="X1LLM9"/>
<proteinExistence type="predicted"/>
<comment type="caution">
    <text evidence="1">The sequence shown here is derived from an EMBL/GenBank/DDBJ whole genome shotgun (WGS) entry which is preliminary data.</text>
</comment>
<protein>
    <submittedName>
        <fullName evidence="1">Uncharacterized protein</fullName>
    </submittedName>
</protein>
<reference evidence="1" key="1">
    <citation type="journal article" date="2014" name="Front. Microbiol.">
        <title>High frequency of phylogenetically diverse reductive dehalogenase-homologous genes in deep subseafloor sedimentary metagenomes.</title>
        <authorList>
            <person name="Kawai M."/>
            <person name="Futagami T."/>
            <person name="Toyoda A."/>
            <person name="Takaki Y."/>
            <person name="Nishi S."/>
            <person name="Hori S."/>
            <person name="Arai W."/>
            <person name="Tsubouchi T."/>
            <person name="Morono Y."/>
            <person name="Uchiyama I."/>
            <person name="Ito T."/>
            <person name="Fujiyama A."/>
            <person name="Inagaki F."/>
            <person name="Takami H."/>
        </authorList>
    </citation>
    <scope>NUCLEOTIDE SEQUENCE</scope>
    <source>
        <strain evidence="1">Expedition CK06-06</strain>
    </source>
</reference>
<organism evidence="1">
    <name type="scientific">marine sediment metagenome</name>
    <dbReference type="NCBI Taxonomy" id="412755"/>
    <lineage>
        <taxon>unclassified sequences</taxon>
        <taxon>metagenomes</taxon>
        <taxon>ecological metagenomes</taxon>
    </lineage>
</organism>
<gene>
    <name evidence="1" type="ORF">S06H3_27330</name>
</gene>
<feature type="non-terminal residue" evidence="1">
    <location>
        <position position="1"/>
    </location>
</feature>
<dbReference type="EMBL" id="BARV01015849">
    <property type="protein sequence ID" value="GAI20277.1"/>
    <property type="molecule type" value="Genomic_DNA"/>
</dbReference>
<sequence>NVFEAAYNDSKLDDDRAQKLNERGDELKKGAMKLIQELTVSDQFANEEVKSSYGYLSGYKSKPIVEQMKVLRELFPELGSVDEKLAEADLPSNAEGWFAIPRWEKIASTYGEAVQKVLDLIKQTRDDKFYNYREGKLGSQYLRQHAKTAKMFQIFGDEQKDHDILVVPAQFGLNHRGKSVRRAREVMNASEFGLGAFAIGIMILTHPERLQHYDDLWIDCAGDEYAPGAGGGFSRAPCFCFRGGRVRFGTLGIGRPGGYCGSASGFVPQS</sequence>
<name>X1LLM9_9ZZZZ</name>